<reference evidence="1 2" key="1">
    <citation type="submission" date="2014-06" db="EMBL/GenBank/DDBJ databases">
        <authorList>
            <person name="Swart Estienne"/>
        </authorList>
    </citation>
    <scope>NUCLEOTIDE SEQUENCE [LARGE SCALE GENOMIC DNA]</scope>
    <source>
        <strain evidence="1 2">130c</strain>
    </source>
</reference>
<evidence type="ECO:0000313" key="1">
    <source>
        <dbReference type="EMBL" id="CDW71747.1"/>
    </source>
</evidence>
<dbReference type="SUPFAM" id="SSF54637">
    <property type="entry name" value="Thioesterase/thiol ester dehydrase-isomerase"/>
    <property type="match status" value="1"/>
</dbReference>
<dbReference type="EMBL" id="CCKQ01000655">
    <property type="protein sequence ID" value="CDW71747.1"/>
    <property type="molecule type" value="Genomic_DNA"/>
</dbReference>
<dbReference type="InParanoid" id="A0A077ZP57"/>
<gene>
    <name evidence="1" type="primary">Contig1067.g1166</name>
    <name evidence="1" type="ORF">STYLEM_696</name>
</gene>
<sequence length="154" mass="17614">METSKYINEELVHKVLSKMQGTNEVFYSDKIQYTHSTFEEGLLCRSHFVIKVTNQMKDKNDYLTREVVEELLDFLPFRACDGFENFRPKITLKLSIQFVNKVPVGDQVIFQSDVQKVGKQNGALGGKMIDPVSNLVIAQCQSVFIYADELLAKL</sequence>
<dbReference type="InterPro" id="IPR029069">
    <property type="entry name" value="HotDog_dom_sf"/>
</dbReference>
<organism evidence="1 2">
    <name type="scientific">Stylonychia lemnae</name>
    <name type="common">Ciliate</name>
    <dbReference type="NCBI Taxonomy" id="5949"/>
    <lineage>
        <taxon>Eukaryota</taxon>
        <taxon>Sar</taxon>
        <taxon>Alveolata</taxon>
        <taxon>Ciliophora</taxon>
        <taxon>Intramacronucleata</taxon>
        <taxon>Spirotrichea</taxon>
        <taxon>Stichotrichia</taxon>
        <taxon>Sporadotrichida</taxon>
        <taxon>Oxytrichidae</taxon>
        <taxon>Stylonychinae</taxon>
        <taxon>Stylonychia</taxon>
    </lineage>
</organism>
<dbReference type="AlphaFoldDB" id="A0A077ZP57"/>
<dbReference type="Gene3D" id="3.10.129.10">
    <property type="entry name" value="Hotdog Thioesterase"/>
    <property type="match status" value="1"/>
</dbReference>
<name>A0A077ZP57_STYLE</name>
<evidence type="ECO:0000313" key="2">
    <source>
        <dbReference type="Proteomes" id="UP000039865"/>
    </source>
</evidence>
<proteinExistence type="predicted"/>
<keyword evidence="2" id="KW-1185">Reference proteome</keyword>
<accession>A0A077ZP57</accession>
<protein>
    <recommendedName>
        <fullName evidence="3">Thioesterase domain-containing protein</fullName>
    </recommendedName>
</protein>
<dbReference type="Proteomes" id="UP000039865">
    <property type="component" value="Unassembled WGS sequence"/>
</dbReference>
<evidence type="ECO:0008006" key="3">
    <source>
        <dbReference type="Google" id="ProtNLM"/>
    </source>
</evidence>